<organism evidence="1 2">
    <name type="scientific">Flagellimonas aurea</name>
    <dbReference type="NCBI Taxonomy" id="2915619"/>
    <lineage>
        <taxon>Bacteria</taxon>
        <taxon>Pseudomonadati</taxon>
        <taxon>Bacteroidota</taxon>
        <taxon>Flavobacteriia</taxon>
        <taxon>Flavobacteriales</taxon>
        <taxon>Flavobacteriaceae</taxon>
        <taxon>Flagellimonas</taxon>
    </lineage>
</organism>
<proteinExistence type="predicted"/>
<evidence type="ECO:0008006" key="3">
    <source>
        <dbReference type="Google" id="ProtNLM"/>
    </source>
</evidence>
<dbReference type="EMBL" id="JAFLNL010000003">
    <property type="protein sequence ID" value="MBO0353999.1"/>
    <property type="molecule type" value="Genomic_DNA"/>
</dbReference>
<gene>
    <name evidence="1" type="ORF">J0656_08230</name>
</gene>
<evidence type="ECO:0000313" key="2">
    <source>
        <dbReference type="Proteomes" id="UP000664044"/>
    </source>
</evidence>
<comment type="caution">
    <text evidence="1">The sequence shown here is derived from an EMBL/GenBank/DDBJ whole genome shotgun (WGS) entry which is preliminary data.</text>
</comment>
<dbReference type="RefSeq" id="WP_207032793.1">
    <property type="nucleotide sequence ID" value="NZ_JAFLNL010000003.1"/>
</dbReference>
<evidence type="ECO:0000313" key="1">
    <source>
        <dbReference type="EMBL" id="MBO0353999.1"/>
    </source>
</evidence>
<keyword evidence="2" id="KW-1185">Reference proteome</keyword>
<reference evidence="1 2" key="1">
    <citation type="submission" date="2021-03" db="EMBL/GenBank/DDBJ databases">
        <title>Muricauda lutimaris sp. nov. and Muricauda ruestringensis sp. nov, two marine members of the Flavobacteriaceae isolated from deep sea sediments of Western Pacific.</title>
        <authorList>
            <person name="Zhao S."/>
            <person name="Liu R."/>
        </authorList>
    </citation>
    <scope>NUCLEOTIDE SEQUENCE [LARGE SCALE GENOMIC DNA]</scope>
    <source>
        <strain evidence="1 2">BC31-1-A7</strain>
    </source>
</reference>
<name>A0ABS3G3K7_9FLAO</name>
<accession>A0ABS3G3K7</accession>
<dbReference type="Proteomes" id="UP000664044">
    <property type="component" value="Unassembled WGS sequence"/>
</dbReference>
<sequence>MKKLNLLVLLLCLPLLGWATVVPISVNKAVKNQNFEIINFNLKSVTLEKVFDLIEKQTDKKFIYAADAQHLRQRISIDANKVNLEAV</sequence>
<protein>
    <recommendedName>
        <fullName evidence="3">Secretin/TonB short N-terminal domain-containing protein</fullName>
    </recommendedName>
</protein>